<reference evidence="2" key="1">
    <citation type="journal article" date="2020" name="bioRxiv">
        <title>Comparative genomics of Chlamydomonas.</title>
        <authorList>
            <person name="Craig R.J."/>
            <person name="Hasan A.R."/>
            <person name="Ness R.W."/>
            <person name="Keightley P.D."/>
        </authorList>
    </citation>
    <scope>NUCLEOTIDE SEQUENCE</scope>
    <source>
        <strain evidence="2">CCAP 11/173</strain>
    </source>
</reference>
<name>A0A835SNT4_9CHLO</name>
<dbReference type="InterPro" id="IPR000905">
    <property type="entry name" value="Gcp-like_dom"/>
</dbReference>
<accession>A0A835SNT4</accession>
<dbReference type="PANTHER" id="PTHR11735">
    <property type="entry name" value="TRNA N6-ADENOSINE THREONYLCARBAMOYLTRANSFERASE"/>
    <property type="match status" value="1"/>
</dbReference>
<comment type="caution">
    <text evidence="2">The sequence shown here is derived from an EMBL/GenBank/DDBJ whole genome shotgun (WGS) entry which is preliminary data.</text>
</comment>
<gene>
    <name evidence="2" type="ORF">HYH02_015244</name>
</gene>
<organism evidence="2 3">
    <name type="scientific">Chlamydomonas schloesseri</name>
    <dbReference type="NCBI Taxonomy" id="2026947"/>
    <lineage>
        <taxon>Eukaryota</taxon>
        <taxon>Viridiplantae</taxon>
        <taxon>Chlorophyta</taxon>
        <taxon>core chlorophytes</taxon>
        <taxon>Chlorophyceae</taxon>
        <taxon>CS clade</taxon>
        <taxon>Chlamydomonadales</taxon>
        <taxon>Chlamydomonadaceae</taxon>
        <taxon>Chlamydomonas</taxon>
    </lineage>
</organism>
<proteinExistence type="predicted"/>
<evidence type="ECO:0000313" key="3">
    <source>
        <dbReference type="Proteomes" id="UP000613740"/>
    </source>
</evidence>
<feature type="domain" description="Gcp-like" evidence="1">
    <location>
        <begin position="2"/>
        <end position="87"/>
    </location>
</feature>
<dbReference type="AlphaFoldDB" id="A0A835SNT4"/>
<keyword evidence="3" id="KW-1185">Reference proteome</keyword>
<dbReference type="Proteomes" id="UP000613740">
    <property type="component" value="Unassembled WGS sequence"/>
</dbReference>
<sequence>MLVLCEGVGRHRSLGTTLDNSVGECFDKIAFMAGIASVPGGLHLECLAVSARPDAASRYPLTMPLANGAKKDSCNFSFSGLKMQDFHATPHHHPHIIA</sequence>
<evidence type="ECO:0000313" key="2">
    <source>
        <dbReference type="EMBL" id="KAG2424065.1"/>
    </source>
</evidence>
<evidence type="ECO:0000259" key="1">
    <source>
        <dbReference type="Pfam" id="PF00814"/>
    </source>
</evidence>
<protein>
    <recommendedName>
        <fullName evidence="1">Gcp-like domain-containing protein</fullName>
    </recommendedName>
</protein>
<dbReference type="Pfam" id="PF00814">
    <property type="entry name" value="TsaD"/>
    <property type="match status" value="1"/>
</dbReference>
<dbReference type="PANTHER" id="PTHR11735:SF6">
    <property type="entry name" value="TRNA N6-ADENOSINE THREONYLCARBAMOYLTRANSFERASE, MITOCHONDRIAL"/>
    <property type="match status" value="1"/>
</dbReference>
<dbReference type="Gene3D" id="3.30.420.40">
    <property type="match status" value="1"/>
</dbReference>
<dbReference type="GO" id="GO:0005739">
    <property type="term" value="C:mitochondrion"/>
    <property type="evidence" value="ECO:0007669"/>
    <property type="project" value="TreeGrafter"/>
</dbReference>
<dbReference type="EMBL" id="JAEHOD010000130">
    <property type="protein sequence ID" value="KAG2424065.1"/>
    <property type="molecule type" value="Genomic_DNA"/>
</dbReference>
<dbReference type="OrthoDB" id="10259622at2759"/>